<dbReference type="EMBL" id="CP068570">
    <property type="protein sequence ID" value="QQZ49975.1"/>
    <property type="molecule type" value="Genomic_DNA"/>
</dbReference>
<accession>A0A941D5J7</accession>
<protein>
    <submittedName>
        <fullName evidence="1">Type II toxin-antitoxin system VapB family antitoxin</fullName>
    </submittedName>
</protein>
<dbReference type="Proteomes" id="UP000622580">
    <property type="component" value="Unassembled WGS sequence"/>
</dbReference>
<reference evidence="1" key="2">
    <citation type="submission" date="2021-04" db="EMBL/GenBank/DDBJ databases">
        <title>Draft genome assembly of strain Phenylobacterium sp. 20VBR1 using MiniION and Illumina platforms.</title>
        <authorList>
            <person name="Thomas F.A."/>
            <person name="Krishnan K.P."/>
            <person name="Sinha R.K."/>
        </authorList>
    </citation>
    <scope>NUCLEOTIDE SEQUENCE</scope>
    <source>
        <strain evidence="1">20VBR1</strain>
    </source>
</reference>
<reference evidence="2" key="1">
    <citation type="submission" date="2021-01" db="EMBL/GenBank/DDBJ databases">
        <title>Genome sequence of Phenylobacterium sp. 20VBR1 isolated from a valley glaceir, Ny-Alesund, Svalbard.</title>
        <authorList>
            <person name="Thomas F.A."/>
            <person name="Krishnan K.P."/>
            <person name="Sinha R.K."/>
        </authorList>
    </citation>
    <scope>NUCLEOTIDE SEQUENCE</scope>
    <source>
        <strain evidence="2">20VBR1</strain>
    </source>
</reference>
<gene>
    <name evidence="1" type="ORF">JKL49_18250</name>
    <name evidence="2" type="ORF">JKL49_25475</name>
</gene>
<dbReference type="EMBL" id="JAGSGD010000001">
    <property type="protein sequence ID" value="MBR7621341.1"/>
    <property type="molecule type" value="Genomic_DNA"/>
</dbReference>
<sequence>MNASIKISRDDVVRDIRELAAITGQTLTEAVAIAVRTELLDAHHRNEIDRRRRAVDEILRRFREAPVIGPVLTDDDFYDEDGLPK</sequence>
<organism evidence="1 3">
    <name type="scientific">Phenylobacterium glaciei</name>
    <dbReference type="NCBI Taxonomy" id="2803784"/>
    <lineage>
        <taxon>Bacteria</taxon>
        <taxon>Pseudomonadati</taxon>
        <taxon>Pseudomonadota</taxon>
        <taxon>Alphaproteobacteria</taxon>
        <taxon>Caulobacterales</taxon>
        <taxon>Caulobacteraceae</taxon>
        <taxon>Phenylobacterium</taxon>
    </lineage>
</organism>
<evidence type="ECO:0000313" key="2">
    <source>
        <dbReference type="EMBL" id="QQZ49975.1"/>
    </source>
</evidence>
<keyword evidence="3" id="KW-1185">Reference proteome</keyword>
<dbReference type="RefSeq" id="WP_215342434.1">
    <property type="nucleotide sequence ID" value="NZ_JAGSGD010000001.1"/>
</dbReference>
<dbReference type="Pfam" id="PF07704">
    <property type="entry name" value="PSK_trans_fac"/>
    <property type="match status" value="1"/>
</dbReference>
<name>A0A941D5J7_9CAUL</name>
<evidence type="ECO:0000313" key="1">
    <source>
        <dbReference type="EMBL" id="MBR7621341.1"/>
    </source>
</evidence>
<proteinExistence type="predicted"/>
<dbReference type="AlphaFoldDB" id="A0A941D5J7"/>
<evidence type="ECO:0000313" key="3">
    <source>
        <dbReference type="Proteomes" id="UP000622580"/>
    </source>
</evidence>
<dbReference type="InterPro" id="IPR011660">
    <property type="entry name" value="VapB-like"/>
</dbReference>